<dbReference type="InterPro" id="IPR011047">
    <property type="entry name" value="Quinoprotein_ADH-like_sf"/>
</dbReference>
<reference evidence="10 11" key="1">
    <citation type="submission" date="2020-04" db="EMBL/GenBank/DDBJ databases">
        <title>Massilia sp. RP-1-19 isolated from soil.</title>
        <authorList>
            <person name="Dahal R.H."/>
        </authorList>
    </citation>
    <scope>NUCLEOTIDE SEQUENCE [LARGE SCALE GENOMIC DNA]</scope>
    <source>
        <strain evidence="10 11">RP-1-19</strain>
    </source>
</reference>
<evidence type="ECO:0000256" key="8">
    <source>
        <dbReference type="SAM" id="SignalP"/>
    </source>
</evidence>
<protein>
    <recommendedName>
        <fullName evidence="9">PilY1 beta-propeller domain-containing protein</fullName>
    </recommendedName>
</protein>
<keyword evidence="6" id="KW-0281">Fimbrium</keyword>
<evidence type="ECO:0000256" key="3">
    <source>
        <dbReference type="ARBA" id="ARBA00022558"/>
    </source>
</evidence>
<dbReference type="RefSeq" id="WP_169463709.1">
    <property type="nucleotide sequence ID" value="NZ_JABBGG010000001.1"/>
</dbReference>
<keyword evidence="3" id="KW-1029">Fimbrium biogenesis</keyword>
<name>A0A848HIL9_9BURK</name>
<evidence type="ECO:0000313" key="10">
    <source>
        <dbReference type="EMBL" id="NML60040.1"/>
    </source>
</evidence>
<organism evidence="10 11">
    <name type="scientific">Massilia polaris</name>
    <dbReference type="NCBI Taxonomy" id="2728846"/>
    <lineage>
        <taxon>Bacteria</taxon>
        <taxon>Pseudomonadati</taxon>
        <taxon>Pseudomonadota</taxon>
        <taxon>Betaproteobacteria</taxon>
        <taxon>Burkholderiales</taxon>
        <taxon>Oxalobacteraceae</taxon>
        <taxon>Telluria group</taxon>
        <taxon>Massilia</taxon>
    </lineage>
</organism>
<dbReference type="AlphaFoldDB" id="A0A848HIL9"/>
<evidence type="ECO:0000256" key="1">
    <source>
        <dbReference type="ARBA" id="ARBA00004561"/>
    </source>
</evidence>
<dbReference type="GO" id="GO:0009289">
    <property type="term" value="C:pilus"/>
    <property type="evidence" value="ECO:0007669"/>
    <property type="project" value="UniProtKB-SubCell"/>
</dbReference>
<comment type="subcellular location">
    <subcellularLocation>
        <location evidence="1">Fimbrium</location>
    </subcellularLocation>
</comment>
<dbReference type="EMBL" id="JABBGG010000001">
    <property type="protein sequence ID" value="NML60040.1"/>
    <property type="molecule type" value="Genomic_DNA"/>
</dbReference>
<comment type="similarity">
    <text evidence="2">Belongs to the PilY1 family.</text>
</comment>
<keyword evidence="11" id="KW-1185">Reference proteome</keyword>
<evidence type="ECO:0000256" key="6">
    <source>
        <dbReference type="ARBA" id="ARBA00023263"/>
    </source>
</evidence>
<dbReference type="SUPFAM" id="SSF50998">
    <property type="entry name" value="Quinoprotein alcohol dehydrogenase-like"/>
    <property type="match status" value="1"/>
</dbReference>
<keyword evidence="5" id="KW-0106">Calcium</keyword>
<keyword evidence="8" id="KW-0732">Signal</keyword>
<accession>A0A848HIL9</accession>
<comment type="caution">
    <text evidence="10">The sequence shown here is derived from an EMBL/GenBank/DDBJ whole genome shotgun (WGS) entry which is preliminary data.</text>
</comment>
<feature type="compositionally biased region" description="Low complexity" evidence="7">
    <location>
        <begin position="1038"/>
        <end position="1051"/>
    </location>
</feature>
<feature type="chain" id="PRO_5032425334" description="PilY1 beta-propeller domain-containing protein" evidence="8">
    <location>
        <begin position="25"/>
        <end position="1123"/>
    </location>
</feature>
<feature type="domain" description="PilY1 beta-propeller" evidence="9">
    <location>
        <begin position="187"/>
        <end position="467"/>
    </location>
</feature>
<keyword evidence="4" id="KW-0479">Metal-binding</keyword>
<feature type="region of interest" description="Disordered" evidence="7">
    <location>
        <begin position="996"/>
        <end position="1052"/>
    </location>
</feature>
<evidence type="ECO:0000313" key="11">
    <source>
        <dbReference type="Proteomes" id="UP000583752"/>
    </source>
</evidence>
<dbReference type="InterPro" id="IPR008707">
    <property type="entry name" value="B-propeller_PilY1"/>
</dbReference>
<feature type="signal peptide" evidence="8">
    <location>
        <begin position="1"/>
        <end position="24"/>
    </location>
</feature>
<dbReference type="Pfam" id="PF05567">
    <property type="entry name" value="T4P_PilY1"/>
    <property type="match status" value="1"/>
</dbReference>
<evidence type="ECO:0000256" key="5">
    <source>
        <dbReference type="ARBA" id="ARBA00022837"/>
    </source>
</evidence>
<evidence type="ECO:0000259" key="9">
    <source>
        <dbReference type="Pfam" id="PF05567"/>
    </source>
</evidence>
<evidence type="ECO:0000256" key="4">
    <source>
        <dbReference type="ARBA" id="ARBA00022723"/>
    </source>
</evidence>
<dbReference type="Proteomes" id="UP000583752">
    <property type="component" value="Unassembled WGS sequence"/>
</dbReference>
<sequence length="1123" mass="117866">MNMKLVAVASVAALAAAAALLAGAAGVFNPDAQPVGYVGQPAVSSTNVATGTARMYSIDYSSRNWTGNVHAYPVTSAGAIGTVDEWGPGGAAAKIKLQAAADTRFIVTIKNGAGIPFRWADLSQGAGGQREALDAGSAGASSSALLDYLRGSSANEGSAAGQFRARATVLGDIIHSTPVYWNDGVNQTVFIGANDGMLHAINAQDGTERFAYVPQVLLPKLGMLASQAYSHKYYVDGRMDVKKMGAQTILAGTLGGGGKAMFALDVTNANATSEANAATKVLWEVTSESTGFEDLGDTYGAPTLATLPDGTNALVIGNGYNNTGNGHAVLYLVNARTGALIKAIDTGEGSEDAPNGLSSPSLWDSNGDGRKDTAYAGDINGNLWKVSLAAPYTAAARVLHTNTLGASQAITMAPGLMRHPLGGVMVTFVTGRMLDSDDADNTASHYAYGIWDGKPSSNTALLEQTLTEASYSGASQATRVRIATRNAPDWRAGHHAGWRTRLPIGGERVVGDGAFVTGDIFQFFSTNPAVNTTSVPPGENWWMQLNALTGGDAGATLFDLNGDNQFTSDDKVNEDDPVGRYMGGGVRSQLIALSADGVDVFQSNYDRNSAPPAETVNTTIATVDGQRGVSGGHFDTDFICYKNCGAATSTYRTIYASTGVYSVGRESGGDTDTLNYVHVHEYDDIYDRIGIDTLRPSQDFQRVHRSKSNSVITHAPNTPNFEDREAYPAAGVTLVSTSTEGGKSARNVPGDSYNYQHTTPVPLPGFPSSSADDSAASKITKTRYTTTLTIGEAVSVGSRDRNGRYPYSWRTTVRSWETVITTIETVPNFRFKVLISNQAYSPAVTLRIGGAENGALTNATYDGPVFNFQTAAGLKTATLATYKIGSVRDLELAMPLDAFNVKNWGTGVTRTGLHPIRPQCAGIAVERPTAGPLGEWRNGALTVQVVDSTVTDAEIQMNVTGRPDLGYRLKASAMKTKLVAEYLIYWHHPNNKCMADTGWTKSPPQDDGASDAVPGTWAPGEDDPKGVFQPGAGEQSSVVPLAPPTTTVTNPDGSTTITTVVHTALAGGGYTVTTTVRTIPPQLSGSTGIVTGGVVGSGGEIDTGGINKSAANLGRINWRELQR</sequence>
<feature type="region of interest" description="Disordered" evidence="7">
    <location>
        <begin position="347"/>
        <end position="369"/>
    </location>
</feature>
<proteinExistence type="inferred from homology"/>
<evidence type="ECO:0000256" key="2">
    <source>
        <dbReference type="ARBA" id="ARBA00008387"/>
    </source>
</evidence>
<evidence type="ECO:0000256" key="7">
    <source>
        <dbReference type="SAM" id="MobiDB-lite"/>
    </source>
</evidence>
<gene>
    <name evidence="10" type="ORF">HHL21_02850</name>
</gene>
<dbReference type="GO" id="GO:0046872">
    <property type="term" value="F:metal ion binding"/>
    <property type="evidence" value="ECO:0007669"/>
    <property type="project" value="UniProtKB-KW"/>
</dbReference>